<feature type="region of interest" description="Disordered" evidence="1">
    <location>
        <begin position="1"/>
        <end position="44"/>
    </location>
</feature>
<sequence length="75" mass="8349">MLSLAAQPLPKSIKRPERQNLFTAPVAEPRKGQRDPSASANRTHVSCSGRFLNRFERKLAQVLIVDSPHDAVENV</sequence>
<gene>
    <name evidence="2" type="ORF">GGQ97_001367</name>
</gene>
<dbReference type="AlphaFoldDB" id="A0A7X6BFN4"/>
<dbReference type="RefSeq" id="WP_168068249.1">
    <property type="nucleotide sequence ID" value="NZ_JAATJC010000001.1"/>
</dbReference>
<keyword evidence="3" id="KW-1185">Reference proteome</keyword>
<accession>A0A7X6BFN4</accession>
<evidence type="ECO:0000313" key="3">
    <source>
        <dbReference type="Proteomes" id="UP000558192"/>
    </source>
</evidence>
<reference evidence="2 3" key="1">
    <citation type="submission" date="2020-03" db="EMBL/GenBank/DDBJ databases">
        <title>Genomic Encyclopedia of Type Strains, Phase IV (KMG-IV): sequencing the most valuable type-strain genomes for metagenomic binning, comparative biology and taxonomic classification.</title>
        <authorList>
            <person name="Goeker M."/>
        </authorList>
    </citation>
    <scope>NUCLEOTIDE SEQUENCE [LARGE SCALE GENOMIC DNA]</scope>
    <source>
        <strain evidence="2 3">DSM 16846</strain>
    </source>
</reference>
<proteinExistence type="predicted"/>
<comment type="caution">
    <text evidence="2">The sequence shown here is derived from an EMBL/GenBank/DDBJ whole genome shotgun (WGS) entry which is preliminary data.</text>
</comment>
<organism evidence="2 3">
    <name type="scientific">Sphingomonas kaistensis</name>
    <dbReference type="NCBI Taxonomy" id="298708"/>
    <lineage>
        <taxon>Bacteria</taxon>
        <taxon>Pseudomonadati</taxon>
        <taxon>Pseudomonadota</taxon>
        <taxon>Alphaproteobacteria</taxon>
        <taxon>Sphingomonadales</taxon>
        <taxon>Sphingomonadaceae</taxon>
        <taxon>Sphingomonas</taxon>
    </lineage>
</organism>
<protein>
    <submittedName>
        <fullName evidence="2">Uncharacterized protein</fullName>
    </submittedName>
</protein>
<dbReference type="EMBL" id="JAATJC010000001">
    <property type="protein sequence ID" value="NJC05574.1"/>
    <property type="molecule type" value="Genomic_DNA"/>
</dbReference>
<evidence type="ECO:0000256" key="1">
    <source>
        <dbReference type="SAM" id="MobiDB-lite"/>
    </source>
</evidence>
<evidence type="ECO:0000313" key="2">
    <source>
        <dbReference type="EMBL" id="NJC05574.1"/>
    </source>
</evidence>
<name>A0A7X6BFN4_9SPHN</name>
<dbReference type="Proteomes" id="UP000558192">
    <property type="component" value="Unassembled WGS sequence"/>
</dbReference>